<sequence length="57" mass="6774">MDLSRIREIREDFARRMALAEMRGDEKELMLLDMEMEDSMILKHGRVSGIVDEEDLF</sequence>
<dbReference type="Proteomes" id="UP000052015">
    <property type="component" value="Unassembled WGS sequence"/>
</dbReference>
<protein>
    <submittedName>
        <fullName evidence="1">Uncharacterized protein</fullName>
    </submittedName>
</protein>
<keyword evidence="2" id="KW-1185">Reference proteome</keyword>
<dbReference type="EMBL" id="LKHP01000017">
    <property type="protein sequence ID" value="KRQ86022.1"/>
    <property type="molecule type" value="Genomic_DNA"/>
</dbReference>
<comment type="caution">
    <text evidence="1">The sequence shown here is derived from an EMBL/GenBank/DDBJ whole genome shotgun (WGS) entry which is preliminary data.</text>
</comment>
<reference evidence="1 2" key="1">
    <citation type="submission" date="2015-09" db="EMBL/GenBank/DDBJ databases">
        <title>Draft genome sequence of a Caloramator mitchellensis, a moderate thermophile from the Great Artesian Basin of Australia.</title>
        <authorList>
            <person name="Patel B.K."/>
        </authorList>
    </citation>
    <scope>NUCLEOTIDE SEQUENCE [LARGE SCALE GENOMIC DNA]</scope>
    <source>
        <strain evidence="1 2">VF08</strain>
    </source>
</reference>
<name>A0A0R3JRD3_CALMK</name>
<dbReference type="AlphaFoldDB" id="A0A0R3JRD3"/>
<proteinExistence type="predicted"/>
<dbReference type="RefSeq" id="WP_160318240.1">
    <property type="nucleotide sequence ID" value="NZ_LKHP01000017.1"/>
</dbReference>
<gene>
    <name evidence="1" type="ORF">ABG79_02154</name>
</gene>
<organism evidence="1 2">
    <name type="scientific">Caloramator mitchellensis</name>
    <dbReference type="NCBI Taxonomy" id="908809"/>
    <lineage>
        <taxon>Bacteria</taxon>
        <taxon>Bacillati</taxon>
        <taxon>Bacillota</taxon>
        <taxon>Clostridia</taxon>
        <taxon>Eubacteriales</taxon>
        <taxon>Clostridiaceae</taxon>
        <taxon>Caloramator</taxon>
    </lineage>
</organism>
<evidence type="ECO:0000313" key="1">
    <source>
        <dbReference type="EMBL" id="KRQ86022.1"/>
    </source>
</evidence>
<accession>A0A0R3JRD3</accession>
<evidence type="ECO:0000313" key="2">
    <source>
        <dbReference type="Proteomes" id="UP000052015"/>
    </source>
</evidence>
<dbReference type="STRING" id="908809.ABG79_02154"/>